<keyword evidence="2" id="KW-1185">Reference proteome</keyword>
<dbReference type="Gene3D" id="3.30.420.40">
    <property type="match status" value="1"/>
</dbReference>
<accession>A0ABU9VZB8</accession>
<dbReference type="EMBL" id="JBCITM010000100">
    <property type="protein sequence ID" value="MEN1762338.1"/>
    <property type="molecule type" value="Genomic_DNA"/>
</dbReference>
<sequence>DIIGKEEMFTLNYENSLALFDAIIESIKNLLNQNEIHHHYLKRITMGVPGSVNQKTRKMLMTQSWFNVEEVENIEKLVEASFPC</sequence>
<dbReference type="RefSeq" id="WP_343187571.1">
    <property type="nucleotide sequence ID" value="NZ_JBCITM010000100.1"/>
</dbReference>
<feature type="non-terminal residue" evidence="1">
    <location>
        <position position="84"/>
    </location>
</feature>
<proteinExistence type="predicted"/>
<comment type="caution">
    <text evidence="1">The sequence shown here is derived from an EMBL/GenBank/DDBJ whole genome shotgun (WGS) entry which is preliminary data.</text>
</comment>
<evidence type="ECO:0000313" key="2">
    <source>
        <dbReference type="Proteomes" id="UP001407405"/>
    </source>
</evidence>
<gene>
    <name evidence="1" type="ORF">AAIG11_17950</name>
</gene>
<feature type="non-terminal residue" evidence="1">
    <location>
        <position position="1"/>
    </location>
</feature>
<dbReference type="Proteomes" id="UP001407405">
    <property type="component" value="Unassembled WGS sequence"/>
</dbReference>
<dbReference type="SUPFAM" id="SSF53067">
    <property type="entry name" value="Actin-like ATPase domain"/>
    <property type="match status" value="1"/>
</dbReference>
<organism evidence="1 2">
    <name type="scientific">Anoxynatronum sibiricum</name>
    <dbReference type="NCBI Taxonomy" id="210623"/>
    <lineage>
        <taxon>Bacteria</taxon>
        <taxon>Bacillati</taxon>
        <taxon>Bacillota</taxon>
        <taxon>Clostridia</taxon>
        <taxon>Eubacteriales</taxon>
        <taxon>Clostridiaceae</taxon>
        <taxon>Anoxynatronum</taxon>
    </lineage>
</organism>
<evidence type="ECO:0000313" key="1">
    <source>
        <dbReference type="EMBL" id="MEN1762338.1"/>
    </source>
</evidence>
<dbReference type="InterPro" id="IPR043129">
    <property type="entry name" value="ATPase_NBD"/>
</dbReference>
<reference evidence="1 2" key="1">
    <citation type="submission" date="2024-04" db="EMBL/GenBank/DDBJ databases">
        <title>Genome sequencing and metabolic network reconstruction of aminoacids and betaine degradation by Anoxynatronum sibiricum.</title>
        <authorList>
            <person name="Detkova E.N."/>
            <person name="Boltjanskaja Y.V."/>
            <person name="Mardanov A.V."/>
            <person name="Kevbrin V."/>
        </authorList>
    </citation>
    <scope>NUCLEOTIDE SEQUENCE [LARGE SCALE GENOMIC DNA]</scope>
    <source>
        <strain evidence="1 2">Z-7981</strain>
    </source>
</reference>
<protein>
    <submittedName>
        <fullName evidence="1">Uncharacterized protein</fullName>
    </submittedName>
</protein>
<name>A0ABU9VZB8_9CLOT</name>